<gene>
    <name evidence="1" type="ORF">TTHERM_000283478</name>
</gene>
<reference evidence="2" key="1">
    <citation type="journal article" date="2006" name="PLoS Biol.">
        <title>Macronuclear genome sequence of the ciliate Tetrahymena thermophila, a model eukaryote.</title>
        <authorList>
            <person name="Eisen J.A."/>
            <person name="Coyne R.S."/>
            <person name="Wu M."/>
            <person name="Wu D."/>
            <person name="Thiagarajan M."/>
            <person name="Wortman J.R."/>
            <person name="Badger J.H."/>
            <person name="Ren Q."/>
            <person name="Amedeo P."/>
            <person name="Jones K.M."/>
            <person name="Tallon L.J."/>
            <person name="Delcher A.L."/>
            <person name="Salzberg S.L."/>
            <person name="Silva J.C."/>
            <person name="Haas B.J."/>
            <person name="Majoros W.H."/>
            <person name="Farzad M."/>
            <person name="Carlton J.M."/>
            <person name="Smith R.K. Jr."/>
            <person name="Garg J."/>
            <person name="Pearlman R.E."/>
            <person name="Karrer K.M."/>
            <person name="Sun L."/>
            <person name="Manning G."/>
            <person name="Elde N.C."/>
            <person name="Turkewitz A.P."/>
            <person name="Asai D.J."/>
            <person name="Wilkes D.E."/>
            <person name="Wang Y."/>
            <person name="Cai H."/>
            <person name="Collins K."/>
            <person name="Stewart B.A."/>
            <person name="Lee S.R."/>
            <person name="Wilamowska K."/>
            <person name="Weinberg Z."/>
            <person name="Ruzzo W.L."/>
            <person name="Wloga D."/>
            <person name="Gaertig J."/>
            <person name="Frankel J."/>
            <person name="Tsao C.-C."/>
            <person name="Gorovsky M.A."/>
            <person name="Keeling P.J."/>
            <person name="Waller R.F."/>
            <person name="Patron N.J."/>
            <person name="Cherry J.M."/>
            <person name="Stover N.A."/>
            <person name="Krieger C.J."/>
            <person name="del Toro C."/>
            <person name="Ryder H.F."/>
            <person name="Williamson S.C."/>
            <person name="Barbeau R.A."/>
            <person name="Hamilton E.P."/>
            <person name="Orias E."/>
        </authorList>
    </citation>
    <scope>NUCLEOTIDE SEQUENCE [LARGE SCALE GENOMIC DNA]</scope>
    <source>
        <strain evidence="2">SB210</strain>
    </source>
</reference>
<protein>
    <submittedName>
        <fullName evidence="1">Uncharacterized protein</fullName>
    </submittedName>
</protein>
<dbReference type="AlphaFoldDB" id="W7X958"/>
<dbReference type="EMBL" id="GG662656">
    <property type="protein sequence ID" value="EWS73872.1"/>
    <property type="molecule type" value="Genomic_DNA"/>
</dbReference>
<proteinExistence type="predicted"/>
<evidence type="ECO:0000313" key="1">
    <source>
        <dbReference type="EMBL" id="EWS73872.1"/>
    </source>
</evidence>
<accession>W7X958</accession>
<organism evidence="1 2">
    <name type="scientific">Tetrahymena thermophila (strain SB210)</name>
    <dbReference type="NCBI Taxonomy" id="312017"/>
    <lineage>
        <taxon>Eukaryota</taxon>
        <taxon>Sar</taxon>
        <taxon>Alveolata</taxon>
        <taxon>Ciliophora</taxon>
        <taxon>Intramacronucleata</taxon>
        <taxon>Oligohymenophorea</taxon>
        <taxon>Hymenostomatida</taxon>
        <taxon>Tetrahymenina</taxon>
        <taxon>Tetrahymenidae</taxon>
        <taxon>Tetrahymena</taxon>
    </lineage>
</organism>
<dbReference type="KEGG" id="tet:TTHERM_000283478"/>
<keyword evidence="2" id="KW-1185">Reference proteome</keyword>
<sequence length="222" mass="26127">MLVVSSLNFMLQMDPYQISPKPWICAISITKAGLVGHISHSGIPATHLLLILMEDSITTMELQFMKQFTMQLEHMPQQLQVKLSSPISTQHLAIILYNTHCAQNVDKLKLIIILNTTTPMDLRLKYLEMLNIHLKKEKQLFPLIQTPKAMKQLLLKLQQTNNNEIRNIKFDKLKQNQFIKFILNIKLKNNKKYIFLYLHLILKFCFRKSYQFINQKNTYQIN</sequence>
<dbReference type="Proteomes" id="UP000009168">
    <property type="component" value="Unassembled WGS sequence"/>
</dbReference>
<dbReference type="GeneID" id="24438188"/>
<dbReference type="RefSeq" id="XP_012653619.1">
    <property type="nucleotide sequence ID" value="XM_012798165.1"/>
</dbReference>
<name>W7X958_TETTS</name>
<dbReference type="InParanoid" id="W7X958"/>
<evidence type="ECO:0000313" key="2">
    <source>
        <dbReference type="Proteomes" id="UP000009168"/>
    </source>
</evidence>